<proteinExistence type="predicted"/>
<reference evidence="2" key="1">
    <citation type="journal article" date="2020" name="bioRxiv">
        <title>A rank-normalized archaeal taxonomy based on genome phylogeny resolves widespread incomplete and uneven classifications.</title>
        <authorList>
            <person name="Rinke C."/>
            <person name="Chuvochina M."/>
            <person name="Mussig A.J."/>
            <person name="Chaumeil P.-A."/>
            <person name="Waite D.W."/>
            <person name="Whitman W.B."/>
            <person name="Parks D.H."/>
            <person name="Hugenholtz P."/>
        </authorList>
    </citation>
    <scope>NUCLEOTIDE SEQUENCE [LARGE SCALE GENOMIC DNA]</scope>
</reference>
<gene>
    <name evidence="1" type="ORF">HA254_03545</name>
</gene>
<dbReference type="EMBL" id="DUGC01000056">
    <property type="protein sequence ID" value="HIH09723.1"/>
    <property type="molecule type" value="Genomic_DNA"/>
</dbReference>
<organism evidence="1 2">
    <name type="scientific">Candidatus Iainarchaeum sp</name>
    <dbReference type="NCBI Taxonomy" id="3101447"/>
    <lineage>
        <taxon>Archaea</taxon>
        <taxon>Candidatus Iainarchaeota</taxon>
        <taxon>Candidatus Iainarchaeia</taxon>
        <taxon>Candidatus Iainarchaeales</taxon>
        <taxon>Candidatus Iainarchaeaceae</taxon>
        <taxon>Candidatus Iainarchaeum</taxon>
    </lineage>
</organism>
<protein>
    <submittedName>
        <fullName evidence="1">NYN domain-containing protein</fullName>
    </submittedName>
</protein>
<comment type="caution">
    <text evidence="1">The sequence shown here is derived from an EMBL/GenBank/DDBJ whole genome shotgun (WGS) entry which is preliminary data.</text>
</comment>
<name>A0A7J4IW19_9ARCH</name>
<evidence type="ECO:0000313" key="2">
    <source>
        <dbReference type="Proteomes" id="UP000565078"/>
    </source>
</evidence>
<dbReference type="AlphaFoldDB" id="A0A7J4IW19"/>
<sequence length="125" mass="14164">MQNRAMIFIDGGNLVSGWINYCKSHGLVETGKGVTRRISYEKLLLLLTRGFGEVELIRPYFFGGARSENDAKKIFFDTLRTMGITVFSKLVKHKTKKCPQCGSENQYEVQKGFDVAIATYSWPCI</sequence>
<dbReference type="Proteomes" id="UP000565078">
    <property type="component" value="Unassembled WGS sequence"/>
</dbReference>
<evidence type="ECO:0000313" key="1">
    <source>
        <dbReference type="EMBL" id="HIH09723.1"/>
    </source>
</evidence>
<dbReference type="Gene3D" id="3.40.50.1010">
    <property type="entry name" value="5'-nuclease"/>
    <property type="match status" value="1"/>
</dbReference>
<accession>A0A7J4IW19</accession>